<protein>
    <submittedName>
        <fullName evidence="2">Uncharacterized protein</fullName>
    </submittedName>
</protein>
<proteinExistence type="predicted"/>
<name>A0ABR3SFD6_9PEZI</name>
<accession>A0ABR3SFD6</accession>
<evidence type="ECO:0000313" key="3">
    <source>
        <dbReference type="Proteomes" id="UP001521116"/>
    </source>
</evidence>
<sequence>MPPPPPLPNNIPRPLPAYTPFRDVLATTRHHAHPSVYDSAIGYGAPRRYWGFSRDALAADPFYRASNYERDGVVEYGSFVGGFVEAVGGESLTAGEVGRFEEEGWAGRVRGCFGAVGEVWVHRAVRELKGKIWARMAPVSTQRWDRRKLSSVEYEYETLELLKKTLAVFEYLNDPKVQEMMRVLHNAITNKLQQFSNAINEARVRNKEPEVPLMQLWDEYTKEFFNDVSIRAHGWMIGRINAVRKVQASKFDMMKAQGALPDSENTKICSRLALLIDMERDADFHFRISRYGFTRASSSSSDQAAPSPEKFEEERAKMRKGAEDMVAIFANGITRVRHAMGVGPFAAQAEFYMMLNDQADANKALRGKDPKKRNKLVGPPPQEEKPEPWVRKIAAKLEGGTEAKGIDGFGFVVYRWKQYEGVPWERLEEAITRDLLNWGKGMAGAEQITAKTKLQWIEMAGTDVENYRMHFKSLRESGQLQPGVRSDVFLVVDPHAANAWFPEHLPASAALAYAERHRSDGHSGFMTMSSTRSSALGAMPTDFEPWVLAVDPDFAQSRSSAATDVSGPLSLYPGWLRVQSSLAFEEVYGKAESGILAMEEMWKMAASHPCGVYTGMATEVEARRFLEWSSLRNRAIKWVLDRPDALFYARR</sequence>
<comment type="caution">
    <text evidence="2">The sequence shown here is derived from an EMBL/GenBank/DDBJ whole genome shotgun (WGS) entry which is preliminary data.</text>
</comment>
<reference evidence="2 3" key="1">
    <citation type="submission" date="2024-02" db="EMBL/GenBank/DDBJ databases">
        <title>De novo assembly and annotation of 12 fungi associated with fruit tree decline syndrome in Ontario, Canada.</title>
        <authorList>
            <person name="Sulman M."/>
            <person name="Ellouze W."/>
            <person name="Ilyukhin E."/>
        </authorList>
    </citation>
    <scope>NUCLEOTIDE SEQUENCE [LARGE SCALE GENOMIC DNA]</scope>
    <source>
        <strain evidence="2 3">M1-105</strain>
    </source>
</reference>
<dbReference type="EMBL" id="JAJVDC020000202">
    <property type="protein sequence ID" value="KAL1618756.1"/>
    <property type="molecule type" value="Genomic_DNA"/>
</dbReference>
<gene>
    <name evidence="2" type="ORF">SLS56_010447</name>
</gene>
<evidence type="ECO:0000313" key="2">
    <source>
        <dbReference type="EMBL" id="KAL1618756.1"/>
    </source>
</evidence>
<keyword evidence="3" id="KW-1185">Reference proteome</keyword>
<feature type="region of interest" description="Disordered" evidence="1">
    <location>
        <begin position="297"/>
        <end position="317"/>
    </location>
</feature>
<evidence type="ECO:0000256" key="1">
    <source>
        <dbReference type="SAM" id="MobiDB-lite"/>
    </source>
</evidence>
<feature type="region of interest" description="Disordered" evidence="1">
    <location>
        <begin position="363"/>
        <end position="387"/>
    </location>
</feature>
<dbReference type="Proteomes" id="UP001521116">
    <property type="component" value="Unassembled WGS sequence"/>
</dbReference>
<organism evidence="2 3">
    <name type="scientific">Neofusicoccum ribis</name>
    <dbReference type="NCBI Taxonomy" id="45134"/>
    <lineage>
        <taxon>Eukaryota</taxon>
        <taxon>Fungi</taxon>
        <taxon>Dikarya</taxon>
        <taxon>Ascomycota</taxon>
        <taxon>Pezizomycotina</taxon>
        <taxon>Dothideomycetes</taxon>
        <taxon>Dothideomycetes incertae sedis</taxon>
        <taxon>Botryosphaeriales</taxon>
        <taxon>Botryosphaeriaceae</taxon>
        <taxon>Neofusicoccum</taxon>
    </lineage>
</organism>